<reference evidence="4 5" key="1">
    <citation type="journal article" date="2016" name="Nat. Commun.">
        <title>Thousands of microbial genomes shed light on interconnected biogeochemical processes in an aquifer system.</title>
        <authorList>
            <person name="Anantharaman K."/>
            <person name="Brown C.T."/>
            <person name="Hug L.A."/>
            <person name="Sharon I."/>
            <person name="Castelle C.J."/>
            <person name="Probst A.J."/>
            <person name="Thomas B.C."/>
            <person name="Singh A."/>
            <person name="Wilkins M.J."/>
            <person name="Karaoz U."/>
            <person name="Brodie E.L."/>
            <person name="Williams K.H."/>
            <person name="Hubbard S.S."/>
            <person name="Banfield J.F."/>
        </authorList>
    </citation>
    <scope>NUCLEOTIDE SEQUENCE [LARGE SCALE GENOMIC DNA]</scope>
</reference>
<keyword evidence="2" id="KW-0660">Purine salvage</keyword>
<evidence type="ECO:0000313" key="4">
    <source>
        <dbReference type="EMBL" id="OGM33498.1"/>
    </source>
</evidence>
<gene>
    <name evidence="4" type="ORF">A2803_04870</name>
</gene>
<evidence type="ECO:0000313" key="5">
    <source>
        <dbReference type="Proteomes" id="UP000178870"/>
    </source>
</evidence>
<dbReference type="AlphaFoldDB" id="A0A1F7Z3I5"/>
<keyword evidence="1" id="KW-0808">Transferase</keyword>
<dbReference type="Gene3D" id="3.40.50.2020">
    <property type="match status" value="1"/>
</dbReference>
<dbReference type="SUPFAM" id="SSF53271">
    <property type="entry name" value="PRTase-like"/>
    <property type="match status" value="1"/>
</dbReference>
<dbReference type="PANTHER" id="PTHR43864">
    <property type="entry name" value="HYPOXANTHINE/GUANINE PHOSPHORIBOSYLTRANSFERASE"/>
    <property type="match status" value="1"/>
</dbReference>
<comment type="caution">
    <text evidence="4">The sequence shown here is derived from an EMBL/GenBank/DDBJ whole genome shotgun (WGS) entry which is preliminary data.</text>
</comment>
<proteinExistence type="predicted"/>
<dbReference type="InterPro" id="IPR000836">
    <property type="entry name" value="PRTase_dom"/>
</dbReference>
<feature type="domain" description="Phosphoribosyltransferase" evidence="3">
    <location>
        <begin position="59"/>
        <end position="176"/>
    </location>
</feature>
<protein>
    <recommendedName>
        <fullName evidence="3">Phosphoribosyltransferase domain-containing protein</fullName>
    </recommendedName>
</protein>
<sequence length="215" mass="24163">MAILRDIEHSEQLEGIRARESALRDRFIKEAKVTNFEKGYVSVKWVNQLVDLGYQGFAADLIAYRFRGYEFDKVVGIPNSGIPLATSVAERLGLPLAPGRKGKDIPGAWETPVIVKEKVKSFTTDDISEFVFNGLEKGDRVLLVDDVIAHSTTASLIIDVLRQEDIEIEMAVYFTKLFQHGVDKLRSNQNIDPFYVIGVSEMQSDKSVLLSPPRF</sequence>
<name>A0A1F7Z3I5_9BACT</name>
<dbReference type="GO" id="GO:0006166">
    <property type="term" value="P:purine ribonucleoside salvage"/>
    <property type="evidence" value="ECO:0007669"/>
    <property type="project" value="UniProtKB-KW"/>
</dbReference>
<dbReference type="CDD" id="cd06223">
    <property type="entry name" value="PRTases_typeI"/>
    <property type="match status" value="1"/>
</dbReference>
<dbReference type="Pfam" id="PF00156">
    <property type="entry name" value="Pribosyltran"/>
    <property type="match status" value="1"/>
</dbReference>
<dbReference type="EMBL" id="MGGP01000001">
    <property type="protein sequence ID" value="OGM33498.1"/>
    <property type="molecule type" value="Genomic_DNA"/>
</dbReference>
<dbReference type="InterPro" id="IPR029057">
    <property type="entry name" value="PRTase-like"/>
</dbReference>
<evidence type="ECO:0000256" key="1">
    <source>
        <dbReference type="ARBA" id="ARBA00022679"/>
    </source>
</evidence>
<accession>A0A1F7Z3I5</accession>
<dbReference type="GO" id="GO:0016740">
    <property type="term" value="F:transferase activity"/>
    <property type="evidence" value="ECO:0007669"/>
    <property type="project" value="UniProtKB-KW"/>
</dbReference>
<organism evidence="4 5">
    <name type="scientific">Candidatus Woesebacteria bacterium RIFCSPHIGHO2_01_FULL_44_21</name>
    <dbReference type="NCBI Taxonomy" id="1802503"/>
    <lineage>
        <taxon>Bacteria</taxon>
        <taxon>Candidatus Woeseibacteriota</taxon>
    </lineage>
</organism>
<dbReference type="InterPro" id="IPR050118">
    <property type="entry name" value="Pur/Pyrimidine_PRTase"/>
</dbReference>
<dbReference type="PANTHER" id="PTHR43864:SF1">
    <property type="entry name" value="XANTHINE PHOSPHORIBOSYLTRANSFERASE"/>
    <property type="match status" value="1"/>
</dbReference>
<evidence type="ECO:0000256" key="2">
    <source>
        <dbReference type="ARBA" id="ARBA00022726"/>
    </source>
</evidence>
<dbReference type="Proteomes" id="UP000178870">
    <property type="component" value="Unassembled WGS sequence"/>
</dbReference>
<evidence type="ECO:0000259" key="3">
    <source>
        <dbReference type="Pfam" id="PF00156"/>
    </source>
</evidence>